<dbReference type="PANTHER" id="PTHR32268">
    <property type="entry name" value="HOMOSERINE O-ACETYLTRANSFERASE"/>
    <property type="match status" value="1"/>
</dbReference>
<dbReference type="InterPro" id="IPR000073">
    <property type="entry name" value="AB_hydrolase_1"/>
</dbReference>
<comment type="caution">
    <text evidence="2">Lacks conserved residue(s) required for the propagation of feature annotation.</text>
</comment>
<dbReference type="Gene3D" id="3.40.50.1820">
    <property type="entry name" value="alpha/beta hydrolase"/>
    <property type="match status" value="1"/>
</dbReference>
<dbReference type="GO" id="GO:0009086">
    <property type="term" value="P:methionine biosynthetic process"/>
    <property type="evidence" value="ECO:0007669"/>
    <property type="project" value="TreeGrafter"/>
</dbReference>
<evidence type="ECO:0000259" key="5">
    <source>
        <dbReference type="Pfam" id="PF00561"/>
    </source>
</evidence>
<dbReference type="NCBIfam" id="NF005262">
    <property type="entry name" value="PRK06765.1"/>
    <property type="match status" value="1"/>
</dbReference>
<comment type="similarity">
    <text evidence="2">Belongs to the AB hydrolase superfamily. MetX family.</text>
</comment>
<evidence type="ECO:0000256" key="2">
    <source>
        <dbReference type="HAMAP-Rule" id="MF_00296"/>
    </source>
</evidence>
<dbReference type="PIRSF" id="PIRSF000443">
    <property type="entry name" value="Homoser_Ac_trans"/>
    <property type="match status" value="1"/>
</dbReference>
<dbReference type="Proteomes" id="UP000307999">
    <property type="component" value="Unassembled WGS sequence"/>
</dbReference>
<evidence type="ECO:0000313" key="7">
    <source>
        <dbReference type="Proteomes" id="UP000307999"/>
    </source>
</evidence>
<dbReference type="RefSeq" id="WP_136734330.1">
    <property type="nucleotide sequence ID" value="NZ_SWDB01000003.1"/>
</dbReference>
<keyword evidence="2" id="KW-0963">Cytoplasm</keyword>
<feature type="active site" evidence="3">
    <location>
        <position position="367"/>
    </location>
</feature>
<dbReference type="GO" id="GO:0005737">
    <property type="term" value="C:cytoplasm"/>
    <property type="evidence" value="ECO:0007669"/>
    <property type="project" value="UniProtKB-SubCell"/>
</dbReference>
<feature type="chain" id="PRO_5020929615" description="Probable acyltransferase" evidence="4">
    <location>
        <begin position="21"/>
        <end position="387"/>
    </location>
</feature>
<evidence type="ECO:0000256" key="3">
    <source>
        <dbReference type="PIRSR" id="PIRSR000443-1"/>
    </source>
</evidence>
<dbReference type="EC" id="2.3.1.-" evidence="2"/>
<accession>A0A4U1BBW8</accession>
<keyword evidence="2" id="KW-0028">Amino-acid biosynthesis</keyword>
<dbReference type="SUPFAM" id="SSF53474">
    <property type="entry name" value="alpha/beta-Hydrolases"/>
    <property type="match status" value="1"/>
</dbReference>
<evidence type="ECO:0000256" key="4">
    <source>
        <dbReference type="SAM" id="SignalP"/>
    </source>
</evidence>
<reference evidence="6 7" key="1">
    <citation type="submission" date="2019-04" db="EMBL/GenBank/DDBJ databases">
        <title>Thalassotalea guangxiensis sp. nov., isolated from sediment of the coastal wetland.</title>
        <authorList>
            <person name="Zheng S."/>
            <person name="Zhang D."/>
        </authorList>
    </citation>
    <scope>NUCLEOTIDE SEQUENCE [LARGE SCALE GENOMIC DNA]</scope>
    <source>
        <strain evidence="6 7">ZS-4</strain>
    </source>
</reference>
<dbReference type="AlphaFoldDB" id="A0A4U1BBW8"/>
<dbReference type="EMBL" id="SWDB01000003">
    <property type="protein sequence ID" value="TKB47519.1"/>
    <property type="molecule type" value="Genomic_DNA"/>
</dbReference>
<dbReference type="HAMAP" id="MF_00296">
    <property type="entry name" value="MetX_acyltransf"/>
    <property type="match status" value="1"/>
</dbReference>
<keyword evidence="2 6" id="KW-0012">Acyltransferase</keyword>
<keyword evidence="1 2" id="KW-0808">Transferase</keyword>
<dbReference type="OrthoDB" id="9800754at2"/>
<comment type="caution">
    <text evidence="6">The sequence shown here is derived from an EMBL/GenBank/DDBJ whole genome shotgun (WGS) entry which is preliminary data.</text>
</comment>
<organism evidence="6 7">
    <name type="scientific">Thalassotalea mangrovi</name>
    <dbReference type="NCBI Taxonomy" id="2572245"/>
    <lineage>
        <taxon>Bacteria</taxon>
        <taxon>Pseudomonadati</taxon>
        <taxon>Pseudomonadota</taxon>
        <taxon>Gammaproteobacteria</taxon>
        <taxon>Alteromonadales</taxon>
        <taxon>Colwelliaceae</taxon>
        <taxon>Thalassotalea</taxon>
    </lineage>
</organism>
<evidence type="ECO:0000256" key="1">
    <source>
        <dbReference type="ARBA" id="ARBA00022679"/>
    </source>
</evidence>
<keyword evidence="7" id="KW-1185">Reference proteome</keyword>
<comment type="subcellular location">
    <subcellularLocation>
        <location evidence="2">Cytoplasm</location>
    </subcellularLocation>
</comment>
<gene>
    <name evidence="6" type="ORF">E8M12_01675</name>
</gene>
<dbReference type="Pfam" id="PF00561">
    <property type="entry name" value="Abhydrolase_1"/>
    <property type="match status" value="1"/>
</dbReference>
<comment type="subunit">
    <text evidence="2">Homodimer.</text>
</comment>
<dbReference type="InterPro" id="IPR008220">
    <property type="entry name" value="HAT_MetX-like"/>
</dbReference>
<dbReference type="InterPro" id="IPR029058">
    <property type="entry name" value="AB_hydrolase_fold"/>
</dbReference>
<proteinExistence type="inferred from homology"/>
<dbReference type="GO" id="GO:0009092">
    <property type="term" value="P:homoserine metabolic process"/>
    <property type="evidence" value="ECO:0007669"/>
    <property type="project" value="TreeGrafter"/>
</dbReference>
<sequence length="387" mass="42508">MKILKLLILTLSVCASSVWAQTMLVEKQQFSLNNFQTFNGSTIDTVNIGWEAYGELNKDKSNVILITHYFTGTSHAAGKYAESDPLPGYWDAIIGPGKAIDTDKFYVISSDTLVNASANDPNVITTGPASINPRTGKPYGLTFPVVTIRDFVNVQKALLDSLGIKKLHAVVGPSMGSMQAIDWAVAYPDMVERMVSVIGVAESDAWLTAALEKWAFPIKQDPNWQQGNYYGKEKPITGLTQSLAIITQEAMHPAIFNASNPNHTALQKEPLQDINASYAVVDWLYGAAEKRAEVIDANHILYLVRACQTFIAGYNNDLAGAMKQIKAKTLFLPATNDLLLFPAMAQKAHELIGESSQYDEIEGMWGHLDGIFSIQDKADAIRTFLEQ</sequence>
<dbReference type="GO" id="GO:0004414">
    <property type="term" value="F:homoserine O-acetyltransferase activity"/>
    <property type="evidence" value="ECO:0007669"/>
    <property type="project" value="TreeGrafter"/>
</dbReference>
<dbReference type="PANTHER" id="PTHR32268:SF11">
    <property type="entry name" value="HOMOSERINE O-ACETYLTRANSFERASE"/>
    <property type="match status" value="1"/>
</dbReference>
<feature type="active site" evidence="2 3">
    <location>
        <position position="337"/>
    </location>
</feature>
<feature type="active site" description="Nucleophile" evidence="3">
    <location>
        <position position="174"/>
    </location>
</feature>
<feature type="signal peptide" evidence="4">
    <location>
        <begin position="1"/>
        <end position="20"/>
    </location>
</feature>
<name>A0A4U1BBW8_9GAMM</name>
<keyword evidence="4" id="KW-0732">Signal</keyword>
<evidence type="ECO:0000313" key="6">
    <source>
        <dbReference type="EMBL" id="TKB47519.1"/>
    </source>
</evidence>
<protein>
    <recommendedName>
        <fullName evidence="2">Probable acyltransferase</fullName>
        <ecNumber evidence="2">2.3.1.-</ecNumber>
    </recommendedName>
</protein>
<dbReference type="Gene3D" id="1.10.1740.110">
    <property type="match status" value="1"/>
</dbReference>
<feature type="domain" description="AB hydrolase-1" evidence="5">
    <location>
        <begin position="143"/>
        <end position="370"/>
    </location>
</feature>